<evidence type="ECO:0000256" key="1">
    <source>
        <dbReference type="SAM" id="MobiDB-lite"/>
    </source>
</evidence>
<accession>A0A9W6YQ57</accession>
<evidence type="ECO:0000313" key="3">
    <source>
        <dbReference type="Proteomes" id="UP001165121"/>
    </source>
</evidence>
<gene>
    <name evidence="2" type="ORF">Pfra01_002977200</name>
</gene>
<dbReference type="OrthoDB" id="114393at2759"/>
<feature type="compositionally biased region" description="Basic and acidic residues" evidence="1">
    <location>
        <begin position="247"/>
        <end position="257"/>
    </location>
</feature>
<feature type="region of interest" description="Disordered" evidence="1">
    <location>
        <begin position="1"/>
        <end position="46"/>
    </location>
</feature>
<proteinExistence type="predicted"/>
<comment type="caution">
    <text evidence="2">The sequence shown here is derived from an EMBL/GenBank/DDBJ whole genome shotgun (WGS) entry which is preliminary data.</text>
</comment>
<dbReference type="Proteomes" id="UP001165121">
    <property type="component" value="Unassembled WGS sequence"/>
</dbReference>
<protein>
    <submittedName>
        <fullName evidence="2">Unnamed protein product</fullName>
    </submittedName>
</protein>
<feature type="region of interest" description="Disordered" evidence="1">
    <location>
        <begin position="207"/>
        <end position="292"/>
    </location>
</feature>
<keyword evidence="3" id="KW-1185">Reference proteome</keyword>
<evidence type="ECO:0000313" key="2">
    <source>
        <dbReference type="EMBL" id="GMG16447.1"/>
    </source>
</evidence>
<name>A0A9W6YQ57_9STRA</name>
<reference evidence="2" key="1">
    <citation type="submission" date="2023-04" db="EMBL/GenBank/DDBJ databases">
        <title>Phytophthora fragariaefolia NBRC 109709.</title>
        <authorList>
            <person name="Ichikawa N."/>
            <person name="Sato H."/>
            <person name="Tonouchi N."/>
        </authorList>
    </citation>
    <scope>NUCLEOTIDE SEQUENCE</scope>
    <source>
        <strain evidence="2">NBRC 109709</strain>
    </source>
</reference>
<sequence length="365" mass="41137">MMPVPDTAPNLGSQDVEMESDGSPDRDPDLPGWEYDPDDRQEPDRAAVASAKAGSGRIINDSASSDFGQQATDAEKCLTFADLLSGPARNWYRQLAWSTRKKWPDLLKSFQIQYCGFGISVARQYYHARKRSDDSPLEYLHRLNVAGIRAQLKIKDGGSKERQVHVDHFIETLGDQELSNRLTLLRLPDTDELEEVLRALERARTRQKSVRIQAASSESDSGSDGSDESDSDEDHHRQIFLAAVGDQADRPTKEPNREPIFSLQPDQAPHDHRSKNPADGPDSSRYTDCGSRKHTDLGCWRRLTCQKCGKRDHAGDHCVFVCRGRGELHDMGKCPMEEFYNQIRQWFDPNTHAGMLPAMAENMLN</sequence>
<organism evidence="2 3">
    <name type="scientific">Phytophthora fragariaefolia</name>
    <dbReference type="NCBI Taxonomy" id="1490495"/>
    <lineage>
        <taxon>Eukaryota</taxon>
        <taxon>Sar</taxon>
        <taxon>Stramenopiles</taxon>
        <taxon>Oomycota</taxon>
        <taxon>Peronosporomycetes</taxon>
        <taxon>Peronosporales</taxon>
        <taxon>Peronosporaceae</taxon>
        <taxon>Phytophthora</taxon>
    </lineage>
</organism>
<dbReference type="AlphaFoldDB" id="A0A9W6YQ57"/>
<dbReference type="EMBL" id="BSXT01018935">
    <property type="protein sequence ID" value="GMG16447.1"/>
    <property type="molecule type" value="Genomic_DNA"/>
</dbReference>